<keyword evidence="10" id="KW-0670">Pyruvate</keyword>
<evidence type="ECO:0000256" key="10">
    <source>
        <dbReference type="ARBA" id="ARBA00023317"/>
    </source>
</evidence>
<keyword evidence="4" id="KW-0443">Lipid metabolism</keyword>
<reference evidence="12" key="2">
    <citation type="submission" date="2023-11" db="EMBL/GenBank/DDBJ databases">
        <title>MicrobeMod: A computational toolkit for identifying prokaryotic methylation and restriction-modification with nanopore sequencing.</title>
        <authorList>
            <person name="Crits-Christoph A."/>
            <person name="Kang S.C."/>
            <person name="Lee H."/>
            <person name="Ostrov N."/>
        </authorList>
    </citation>
    <scope>NUCLEOTIDE SEQUENCE</scope>
    <source>
        <strain evidence="12">ATCC 51242</strain>
    </source>
</reference>
<evidence type="ECO:0000256" key="7">
    <source>
        <dbReference type="ARBA" id="ARBA00023209"/>
    </source>
</evidence>
<keyword evidence="6" id="KW-0865">Zymogen</keyword>
<keyword evidence="13" id="KW-1185">Reference proteome</keyword>
<reference evidence="11 13" key="1">
    <citation type="submission" date="2014-03" db="EMBL/GenBank/DDBJ databases">
        <title>Complete genome sequence of the Radio-Resistant Rubrobacter radiotolerans RSPS-4.</title>
        <authorList>
            <person name="Egas C.C."/>
            <person name="Barroso C.C."/>
            <person name="Froufe H.J.C."/>
            <person name="Pacheco J.J."/>
            <person name="Albuquerque L.L."/>
            <person name="da Costa M.M.S."/>
        </authorList>
    </citation>
    <scope>NUCLEOTIDE SEQUENCE [LARGE SCALE GENOMIC DNA]</scope>
    <source>
        <strain evidence="11 13">RSPS-4</strain>
    </source>
</reference>
<name>A0A023X089_RUBRA</name>
<dbReference type="Proteomes" id="UP001281130">
    <property type="component" value="Unassembled WGS sequence"/>
</dbReference>
<evidence type="ECO:0000256" key="3">
    <source>
        <dbReference type="ARBA" id="ARBA00022793"/>
    </source>
</evidence>
<keyword evidence="1" id="KW-1003">Cell membrane</keyword>
<accession>A0A023X089</accession>
<dbReference type="eggNOG" id="COG0688">
    <property type="taxonomic scope" value="Bacteria"/>
</dbReference>
<gene>
    <name evidence="11" type="ORF">RradSPS_0152</name>
    <name evidence="12" type="ORF">SIL72_02275</name>
</gene>
<dbReference type="RefSeq" id="WP_038680032.1">
    <property type="nucleotide sequence ID" value="NZ_CP007514.1"/>
</dbReference>
<dbReference type="InterPro" id="IPR003817">
    <property type="entry name" value="PS_Dcarbxylase"/>
</dbReference>
<dbReference type="GO" id="GO:0008654">
    <property type="term" value="P:phospholipid biosynthetic process"/>
    <property type="evidence" value="ECO:0007669"/>
    <property type="project" value="UniProtKB-KW"/>
</dbReference>
<dbReference type="PANTHER" id="PTHR35809:SF1">
    <property type="entry name" value="ARCHAETIDYLSERINE DECARBOXYLASE PROENZYME-RELATED"/>
    <property type="match status" value="1"/>
</dbReference>
<dbReference type="OrthoDB" id="9790893at2"/>
<dbReference type="AlphaFoldDB" id="A0A023X089"/>
<dbReference type="PANTHER" id="PTHR35809">
    <property type="entry name" value="ARCHAETIDYLSERINE DECARBOXYLASE PROENZYME-RELATED"/>
    <property type="match status" value="1"/>
</dbReference>
<keyword evidence="2" id="KW-0444">Lipid biosynthesis</keyword>
<evidence type="ECO:0000256" key="6">
    <source>
        <dbReference type="ARBA" id="ARBA00023145"/>
    </source>
</evidence>
<evidence type="ECO:0000256" key="4">
    <source>
        <dbReference type="ARBA" id="ARBA00023098"/>
    </source>
</evidence>
<evidence type="ECO:0000256" key="2">
    <source>
        <dbReference type="ARBA" id="ARBA00022516"/>
    </source>
</evidence>
<proteinExistence type="predicted"/>
<evidence type="ECO:0000256" key="8">
    <source>
        <dbReference type="ARBA" id="ARBA00023239"/>
    </source>
</evidence>
<sequence>MMTRRTWRVARRYALPPLAAGGGALLLGRRRAGLALAGISALALAFFRDPERETARGVRSVYAPADGLVREVRTVRDETLGQAERISTFLNLHNVHVNRAPFGGRIRKLERIEGGYAPALFGSSEENFRVRIEVEGERGPYVVVQKAGAIARRITPYVSPGDGVRAGERIGVIHFGSRTDVLFPAGSVRVLAEEGMRVRAGMTEIARYVGEGERP</sequence>
<keyword evidence="9" id="KW-1208">Phospholipid metabolism</keyword>
<evidence type="ECO:0000313" key="13">
    <source>
        <dbReference type="Proteomes" id="UP000025229"/>
    </source>
</evidence>
<dbReference type="EMBL" id="CP007514">
    <property type="protein sequence ID" value="AHY45435.1"/>
    <property type="molecule type" value="Genomic_DNA"/>
</dbReference>
<dbReference type="STRING" id="42256.RradSPS_0152"/>
<keyword evidence="7" id="KW-0594">Phospholipid biosynthesis</keyword>
<keyword evidence="3" id="KW-0210">Decarboxylase</keyword>
<dbReference type="InterPro" id="IPR033175">
    <property type="entry name" value="PSD-A"/>
</dbReference>
<evidence type="ECO:0000313" key="12">
    <source>
        <dbReference type="EMBL" id="MDX5892846.1"/>
    </source>
</evidence>
<dbReference type="EMBL" id="JAWXXX010000001">
    <property type="protein sequence ID" value="MDX5892846.1"/>
    <property type="molecule type" value="Genomic_DNA"/>
</dbReference>
<keyword evidence="5" id="KW-0472">Membrane</keyword>
<dbReference type="KEGG" id="rrd:RradSPS_0152"/>
<dbReference type="Pfam" id="PF02666">
    <property type="entry name" value="PS_Dcarbxylase"/>
    <property type="match status" value="1"/>
</dbReference>
<dbReference type="HOGENOM" id="CLU_072492_1_0_11"/>
<keyword evidence="8" id="KW-0456">Lyase</keyword>
<evidence type="ECO:0000256" key="1">
    <source>
        <dbReference type="ARBA" id="ARBA00022475"/>
    </source>
</evidence>
<evidence type="ECO:0000313" key="11">
    <source>
        <dbReference type="EMBL" id="AHY45435.1"/>
    </source>
</evidence>
<evidence type="ECO:0000256" key="9">
    <source>
        <dbReference type="ARBA" id="ARBA00023264"/>
    </source>
</evidence>
<organism evidence="11 13">
    <name type="scientific">Rubrobacter radiotolerans</name>
    <name type="common">Arthrobacter radiotolerans</name>
    <dbReference type="NCBI Taxonomy" id="42256"/>
    <lineage>
        <taxon>Bacteria</taxon>
        <taxon>Bacillati</taxon>
        <taxon>Actinomycetota</taxon>
        <taxon>Rubrobacteria</taxon>
        <taxon>Rubrobacterales</taxon>
        <taxon>Rubrobacteraceae</taxon>
        <taxon>Rubrobacter</taxon>
    </lineage>
</organism>
<evidence type="ECO:0000256" key="5">
    <source>
        <dbReference type="ARBA" id="ARBA00023136"/>
    </source>
</evidence>
<dbReference type="GO" id="GO:0004609">
    <property type="term" value="F:phosphatidylserine decarboxylase activity"/>
    <property type="evidence" value="ECO:0007669"/>
    <property type="project" value="InterPro"/>
</dbReference>
<protein>
    <submittedName>
        <fullName evidence="11">Phosphatidylserine decarboxylase</fullName>
    </submittedName>
</protein>
<dbReference type="Proteomes" id="UP000025229">
    <property type="component" value="Chromosome"/>
</dbReference>